<accession>A0A6J6T3Q8</accession>
<dbReference type="SUPFAM" id="SSF46600">
    <property type="entry name" value="C-terminal UvrC-binding domain of UvrB"/>
    <property type="match status" value="1"/>
</dbReference>
<dbReference type="AlphaFoldDB" id="A0A6J6T3Q8"/>
<gene>
    <name evidence="2" type="ORF">UFOPK2788_00809</name>
</gene>
<sequence>MKLAASDLSFELAARYRDEIRELKKELRGMEEAGT</sequence>
<evidence type="ECO:0000259" key="1">
    <source>
        <dbReference type="PROSITE" id="PS50151"/>
    </source>
</evidence>
<dbReference type="InterPro" id="IPR001943">
    <property type="entry name" value="UVR_dom"/>
</dbReference>
<dbReference type="EMBL" id="CAEZYV010000129">
    <property type="protein sequence ID" value="CAB4741588.1"/>
    <property type="molecule type" value="Genomic_DNA"/>
</dbReference>
<proteinExistence type="predicted"/>
<organism evidence="2">
    <name type="scientific">freshwater metagenome</name>
    <dbReference type="NCBI Taxonomy" id="449393"/>
    <lineage>
        <taxon>unclassified sequences</taxon>
        <taxon>metagenomes</taxon>
        <taxon>ecological metagenomes</taxon>
    </lineage>
</organism>
<feature type="domain" description="UVR" evidence="1">
    <location>
        <begin position="1"/>
        <end position="26"/>
    </location>
</feature>
<dbReference type="Pfam" id="PF02151">
    <property type="entry name" value="UVR"/>
    <property type="match status" value="1"/>
</dbReference>
<evidence type="ECO:0000313" key="2">
    <source>
        <dbReference type="EMBL" id="CAB4741588.1"/>
    </source>
</evidence>
<dbReference type="PROSITE" id="PS50151">
    <property type="entry name" value="UVR"/>
    <property type="match status" value="1"/>
</dbReference>
<name>A0A6J6T3Q8_9ZZZZ</name>
<protein>
    <submittedName>
        <fullName evidence="2">Unannotated protein</fullName>
    </submittedName>
</protein>
<dbReference type="Gene3D" id="4.10.860.10">
    <property type="entry name" value="UVR domain"/>
    <property type="match status" value="1"/>
</dbReference>
<dbReference type="InterPro" id="IPR036876">
    <property type="entry name" value="UVR_dom_sf"/>
</dbReference>
<reference evidence="2" key="1">
    <citation type="submission" date="2020-05" db="EMBL/GenBank/DDBJ databases">
        <authorList>
            <person name="Chiriac C."/>
            <person name="Salcher M."/>
            <person name="Ghai R."/>
            <person name="Kavagutti S V."/>
        </authorList>
    </citation>
    <scope>NUCLEOTIDE SEQUENCE</scope>
</reference>